<dbReference type="SUPFAM" id="SSF53850">
    <property type="entry name" value="Periplasmic binding protein-like II"/>
    <property type="match status" value="1"/>
</dbReference>
<evidence type="ECO:0000256" key="4">
    <source>
        <dbReference type="ARBA" id="ARBA00022729"/>
    </source>
</evidence>
<dbReference type="AlphaFoldDB" id="A0A6L9S940"/>
<evidence type="ECO:0000313" key="8">
    <source>
        <dbReference type="Proteomes" id="UP000475214"/>
    </source>
</evidence>
<protein>
    <submittedName>
        <fullName evidence="7">Extracellular solute-binding protein</fullName>
    </submittedName>
</protein>
<evidence type="ECO:0000256" key="2">
    <source>
        <dbReference type="ARBA" id="ARBA00022448"/>
    </source>
</evidence>
<dbReference type="PANTHER" id="PTHR30061">
    <property type="entry name" value="MALTOSE-BINDING PERIPLASMIC PROTEIN"/>
    <property type="match status" value="1"/>
</dbReference>
<comment type="caution">
    <text evidence="7">The sequence shown here is derived from an EMBL/GenBank/DDBJ whole genome shotgun (WGS) entry which is preliminary data.</text>
</comment>
<dbReference type="GO" id="GO:0015768">
    <property type="term" value="P:maltose transport"/>
    <property type="evidence" value="ECO:0007669"/>
    <property type="project" value="TreeGrafter"/>
</dbReference>
<dbReference type="GO" id="GO:0015144">
    <property type="term" value="F:carbohydrate transmembrane transporter activity"/>
    <property type="evidence" value="ECO:0007669"/>
    <property type="project" value="InterPro"/>
</dbReference>
<feature type="region of interest" description="Disordered" evidence="5">
    <location>
        <begin position="23"/>
        <end position="57"/>
    </location>
</feature>
<keyword evidence="3" id="KW-0762">Sugar transport</keyword>
<sequence>MRKTSIRLAPLAAVLLVAACGGGDDTADETPAAESTEDVAESDPGDETDESDDEGEAAAGGTLTVWVDENREPAVAAAAETFTAETGVTVDLVQKNFEDIRADFLAQVPTGEGPDITVGAHDWLGSLIVNGVVDSVDLGASASEFEDVAIEAMTYDGQLYGLPYALESVGLVRNTELAPDPVAETFDEMIADGEEIGTSLPFVINTNGTTGDAYTYYAFQTSFGAPVFVQNDDGSYTNEVGMGGDAGYAFAEWLGENGMAGAGLFSTDWTIDIADQEFADGNAPYTVAGPWAIGTYVDAGIEVAVDPIPSAGGETAAPFVGVQGFFVSAQSDNALVAADFLTNYVATPEAMRALHDADPRIPAMSVVAEDVAEDPVVAGFLAAAQNGAPMPSIPEMADVWEHWNAAQAAIISGSAEPEEAWEKMLADIDATLGG</sequence>
<keyword evidence="4 6" id="KW-0732">Signal</keyword>
<dbReference type="EMBL" id="JAAGOA010000008">
    <property type="protein sequence ID" value="NEE01112.1"/>
    <property type="molecule type" value="Genomic_DNA"/>
</dbReference>
<dbReference type="InterPro" id="IPR006059">
    <property type="entry name" value="SBP"/>
</dbReference>
<name>A0A6L9S940_9ACTN</name>
<dbReference type="Pfam" id="PF13416">
    <property type="entry name" value="SBP_bac_8"/>
    <property type="match status" value="1"/>
</dbReference>
<dbReference type="GO" id="GO:1901982">
    <property type="term" value="F:maltose binding"/>
    <property type="evidence" value="ECO:0007669"/>
    <property type="project" value="TreeGrafter"/>
</dbReference>
<dbReference type="PROSITE" id="PS51257">
    <property type="entry name" value="PROKAR_LIPOPROTEIN"/>
    <property type="match status" value="1"/>
</dbReference>
<reference evidence="7 8" key="1">
    <citation type="submission" date="2020-02" db="EMBL/GenBank/DDBJ databases">
        <authorList>
            <person name="Li X.-J."/>
            <person name="Han X.-M."/>
        </authorList>
    </citation>
    <scope>NUCLEOTIDE SEQUENCE [LARGE SCALE GENOMIC DNA]</scope>
    <source>
        <strain evidence="7 8">CCTCC AB 2017055</strain>
    </source>
</reference>
<proteinExistence type="inferred from homology"/>
<dbReference type="RefSeq" id="WP_163738156.1">
    <property type="nucleotide sequence ID" value="NZ_JAAGOA010000008.1"/>
</dbReference>
<dbReference type="InterPro" id="IPR006060">
    <property type="entry name" value="Maltose/Cyclodextrin-bd"/>
</dbReference>
<feature type="compositionally biased region" description="Acidic residues" evidence="5">
    <location>
        <begin position="35"/>
        <end position="56"/>
    </location>
</feature>
<dbReference type="PANTHER" id="PTHR30061:SF50">
    <property type="entry name" value="MALTOSE_MALTODEXTRIN-BINDING PERIPLASMIC PROTEIN"/>
    <property type="match status" value="1"/>
</dbReference>
<feature type="signal peptide" evidence="6">
    <location>
        <begin position="1"/>
        <end position="19"/>
    </location>
</feature>
<evidence type="ECO:0000313" key="7">
    <source>
        <dbReference type="EMBL" id="NEE01112.1"/>
    </source>
</evidence>
<dbReference type="GO" id="GO:0042956">
    <property type="term" value="P:maltodextrin transmembrane transport"/>
    <property type="evidence" value="ECO:0007669"/>
    <property type="project" value="TreeGrafter"/>
</dbReference>
<evidence type="ECO:0000256" key="5">
    <source>
        <dbReference type="SAM" id="MobiDB-lite"/>
    </source>
</evidence>
<dbReference type="PRINTS" id="PR00181">
    <property type="entry name" value="MALTOSEBP"/>
</dbReference>
<feature type="chain" id="PRO_5038621433" evidence="6">
    <location>
        <begin position="20"/>
        <end position="434"/>
    </location>
</feature>
<accession>A0A6L9S940</accession>
<dbReference type="GO" id="GO:0055052">
    <property type="term" value="C:ATP-binding cassette (ABC) transporter complex, substrate-binding subunit-containing"/>
    <property type="evidence" value="ECO:0007669"/>
    <property type="project" value="TreeGrafter"/>
</dbReference>
<evidence type="ECO:0000256" key="6">
    <source>
        <dbReference type="SAM" id="SignalP"/>
    </source>
</evidence>
<dbReference type="Proteomes" id="UP000475214">
    <property type="component" value="Unassembled WGS sequence"/>
</dbReference>
<keyword evidence="2" id="KW-0813">Transport</keyword>
<organism evidence="7 8">
    <name type="scientific">Phytoactinopolyspora halotolerans</name>
    <dbReference type="NCBI Taxonomy" id="1981512"/>
    <lineage>
        <taxon>Bacteria</taxon>
        <taxon>Bacillati</taxon>
        <taxon>Actinomycetota</taxon>
        <taxon>Actinomycetes</taxon>
        <taxon>Jiangellales</taxon>
        <taxon>Jiangellaceae</taxon>
        <taxon>Phytoactinopolyspora</taxon>
    </lineage>
</organism>
<keyword evidence="8" id="KW-1185">Reference proteome</keyword>
<evidence type="ECO:0000256" key="1">
    <source>
        <dbReference type="ARBA" id="ARBA00008520"/>
    </source>
</evidence>
<comment type="similarity">
    <text evidence="1">Belongs to the bacterial solute-binding protein 1 family.</text>
</comment>
<evidence type="ECO:0000256" key="3">
    <source>
        <dbReference type="ARBA" id="ARBA00022597"/>
    </source>
</evidence>
<gene>
    <name evidence="7" type="ORF">G1H10_13130</name>
</gene>
<dbReference type="Gene3D" id="3.40.190.10">
    <property type="entry name" value="Periplasmic binding protein-like II"/>
    <property type="match status" value="2"/>
</dbReference>